<keyword evidence="1" id="KW-0175">Coiled coil</keyword>
<evidence type="ECO:0000256" key="2">
    <source>
        <dbReference type="SAM" id="Phobius"/>
    </source>
</evidence>
<feature type="coiled-coil region" evidence="1">
    <location>
        <begin position="221"/>
        <end position="255"/>
    </location>
</feature>
<evidence type="ECO:0000256" key="1">
    <source>
        <dbReference type="SAM" id="Coils"/>
    </source>
</evidence>
<reference evidence="3 4" key="1">
    <citation type="submission" date="2016-07" db="EMBL/GenBank/DDBJ databases">
        <title>A clinical isolate of carbapenem-resistant Streptococcus oralis with altered penicillin binding proteins.</title>
        <authorList>
            <person name="Kanji J.N."/>
            <person name="Bharat A."/>
            <person name="Naidu P."/>
            <person name="Martin I."/>
            <person name="Mulvey M.R."/>
            <person name="Panaro C.D."/>
        </authorList>
    </citation>
    <scope>NUCLEOTIDE SEQUENCE [LARGE SCALE GENOMIC DNA]</scope>
    <source>
        <strain evidence="3 4">SC15-3744</strain>
    </source>
</reference>
<sequence length="270" mass="31037">MFMKSGNVLLKGCLYFWGGLFLLGLLVQVALPLAICGLIGFGAYLVYKRWRYPLLKDRSLEDQIELLKARIRQADKDIQQLEETLSEKGSAAYKSLANQVLIELQEIHQEANRLKSYIDEAVYSRIDKKVRSVRATIDVQLERLERESLVDIENKEPEELAPELSQTLANIVADHQAILDKIESSDVGAKEELTAIHSLKMEKFQTILEGYLKIKANPKNYNRAEERLEQAKAAIEQFDLELDQVLRELNETDMRDFDISLRILGKDRKE</sequence>
<keyword evidence="2" id="KW-0472">Membrane</keyword>
<evidence type="ECO:0000313" key="4">
    <source>
        <dbReference type="Proteomes" id="UP000183671"/>
    </source>
</evidence>
<keyword evidence="2" id="KW-1133">Transmembrane helix</keyword>
<evidence type="ECO:0000313" key="3">
    <source>
        <dbReference type="EMBL" id="OJG01716.1"/>
    </source>
</evidence>
<name>A0A1L8Q2G3_STROR</name>
<accession>A0A1L8Q2G3</accession>
<feature type="coiled-coil region" evidence="1">
    <location>
        <begin position="57"/>
        <end position="91"/>
    </location>
</feature>
<protein>
    <recommendedName>
        <fullName evidence="5">Membrane associated protein</fullName>
    </recommendedName>
</protein>
<feature type="transmembrane region" description="Helical" evidence="2">
    <location>
        <begin position="20"/>
        <end position="47"/>
    </location>
</feature>
<dbReference type="AlphaFoldDB" id="A0A1L8Q2G3"/>
<gene>
    <name evidence="3" type="ORF">BBP19_08685</name>
</gene>
<dbReference type="EMBL" id="MBDM01000011">
    <property type="protein sequence ID" value="OJG01716.1"/>
    <property type="molecule type" value="Genomic_DNA"/>
</dbReference>
<dbReference type="Proteomes" id="UP000183671">
    <property type="component" value="Unassembled WGS sequence"/>
</dbReference>
<proteinExistence type="predicted"/>
<evidence type="ECO:0008006" key="5">
    <source>
        <dbReference type="Google" id="ProtNLM"/>
    </source>
</evidence>
<comment type="caution">
    <text evidence="3">The sequence shown here is derived from an EMBL/GenBank/DDBJ whole genome shotgun (WGS) entry which is preliminary data.</text>
</comment>
<organism evidence="3 4">
    <name type="scientific">Streptococcus oralis</name>
    <dbReference type="NCBI Taxonomy" id="1303"/>
    <lineage>
        <taxon>Bacteria</taxon>
        <taxon>Bacillati</taxon>
        <taxon>Bacillota</taxon>
        <taxon>Bacilli</taxon>
        <taxon>Lactobacillales</taxon>
        <taxon>Streptococcaceae</taxon>
        <taxon>Streptococcus</taxon>
    </lineage>
</organism>
<keyword evidence="2" id="KW-0812">Transmembrane</keyword>